<accession>A0A0N9NE31</accession>
<dbReference type="OrthoDB" id="118733at2"/>
<reference evidence="2 3" key="2">
    <citation type="journal article" date="2017" name="Int. J. Syst. Evol. Microbiol.">
        <title>Gordonia phthalatica sp. nov., a di-n-butyl phthalate-degrading bacterium isolated from activated sludge.</title>
        <authorList>
            <person name="Jin D."/>
            <person name="Kong X."/>
            <person name="Jia M."/>
            <person name="Yu X."/>
            <person name="Wang X."/>
            <person name="Zhuang X."/>
            <person name="Deng Y."/>
            <person name="Bai Z."/>
        </authorList>
    </citation>
    <scope>NUCLEOTIDE SEQUENCE [LARGE SCALE GENOMIC DNA]</scope>
    <source>
        <strain evidence="2 3">QH-11</strain>
    </source>
</reference>
<dbReference type="KEGG" id="goq:ACH46_17605"/>
<dbReference type="SUPFAM" id="SSF54427">
    <property type="entry name" value="NTF2-like"/>
    <property type="match status" value="1"/>
</dbReference>
<dbReference type="PATRIC" id="fig|1136941.3.peg.3598"/>
<feature type="domain" description="SnoaL-like" evidence="1">
    <location>
        <begin position="14"/>
        <end position="107"/>
    </location>
</feature>
<evidence type="ECO:0000313" key="2">
    <source>
        <dbReference type="EMBL" id="ALG85976.1"/>
    </source>
</evidence>
<sequence length="120" mass="13015">MTTAQTLTPRQIAELYVDCWERKDFTDLAPYLAADCEFTGVFGTASGPDEFLAGLKGMAAGTDSLVVRKRLADDADVITWFDLGMGGAPATAVANWTHVENGLITRVQVTFDPREMLAAR</sequence>
<protein>
    <recommendedName>
        <fullName evidence="1">SnoaL-like domain-containing protein</fullName>
    </recommendedName>
</protein>
<dbReference type="STRING" id="1136941.ACH46_17605"/>
<reference evidence="3" key="1">
    <citation type="submission" date="2015-06" db="EMBL/GenBank/DDBJ databases">
        <title>Complete genome sequence and metabolic analysis of phthalate degradation pathway in Gordonia sp. QH-11.</title>
        <authorList>
            <person name="Jin D."/>
            <person name="Kong X."/>
            <person name="Bai Z."/>
        </authorList>
    </citation>
    <scope>NUCLEOTIDE SEQUENCE [LARGE SCALE GENOMIC DNA]</scope>
    <source>
        <strain evidence="3">QH-11</strain>
    </source>
</reference>
<dbReference type="Gene3D" id="3.10.450.50">
    <property type="match status" value="1"/>
</dbReference>
<dbReference type="InterPro" id="IPR032710">
    <property type="entry name" value="NTF2-like_dom_sf"/>
</dbReference>
<organism evidence="2 3">
    <name type="scientific">Gordonia phthalatica</name>
    <dbReference type="NCBI Taxonomy" id="1136941"/>
    <lineage>
        <taxon>Bacteria</taxon>
        <taxon>Bacillati</taxon>
        <taxon>Actinomycetota</taxon>
        <taxon>Actinomycetes</taxon>
        <taxon>Mycobacteriales</taxon>
        <taxon>Gordoniaceae</taxon>
        <taxon>Gordonia</taxon>
    </lineage>
</organism>
<evidence type="ECO:0000313" key="3">
    <source>
        <dbReference type="Proteomes" id="UP000063789"/>
    </source>
</evidence>
<proteinExistence type="predicted"/>
<dbReference type="EMBL" id="CP011853">
    <property type="protein sequence ID" value="ALG85976.1"/>
    <property type="molecule type" value="Genomic_DNA"/>
</dbReference>
<name>A0A0N9NE31_9ACTN</name>
<dbReference type="Proteomes" id="UP000063789">
    <property type="component" value="Chromosome"/>
</dbReference>
<keyword evidence="3" id="KW-1185">Reference proteome</keyword>
<dbReference type="AlphaFoldDB" id="A0A0N9NE31"/>
<gene>
    <name evidence="2" type="ORF">ACH46_17605</name>
</gene>
<dbReference type="InterPro" id="IPR037401">
    <property type="entry name" value="SnoaL-like"/>
</dbReference>
<dbReference type="RefSeq" id="WP_062394075.1">
    <property type="nucleotide sequence ID" value="NZ_CP011853.1"/>
</dbReference>
<dbReference type="Pfam" id="PF12680">
    <property type="entry name" value="SnoaL_2"/>
    <property type="match status" value="1"/>
</dbReference>
<evidence type="ECO:0000259" key="1">
    <source>
        <dbReference type="Pfam" id="PF12680"/>
    </source>
</evidence>